<evidence type="ECO:0000256" key="19">
    <source>
        <dbReference type="PIRSR" id="PIRSR006135-2"/>
    </source>
</evidence>
<sequence>MIYFIVGGSKSGKSFYGEKEAIKLCKNSELYYIATMNPYDKEDEKRIETHRRQRDGLGFKTIEQYRDIEEILLKVNYSSTIFIDSITSLLTNEMFLENEIIEKPSRKIIDGIKKVVESASNVVIISDYIFSDSIIYDKYTEEFKKELGYINIKIANMADKVVECFFGNVYVHKDIEENK</sequence>
<keyword evidence="12 19" id="KW-0547">Nucleotide-binding</keyword>
<comment type="catalytic activity">
    <reaction evidence="1">
        <text>adenosylcob(III)inamide + ATP = adenosylcob(III)inamide phosphate + ADP + H(+)</text>
        <dbReference type="Rhea" id="RHEA:15769"/>
        <dbReference type="ChEBI" id="CHEBI:2480"/>
        <dbReference type="ChEBI" id="CHEBI:15378"/>
        <dbReference type="ChEBI" id="CHEBI:30616"/>
        <dbReference type="ChEBI" id="CHEBI:58502"/>
        <dbReference type="ChEBI" id="CHEBI:456216"/>
        <dbReference type="EC" id="2.7.1.156"/>
    </reaction>
</comment>
<reference evidence="20 21" key="1">
    <citation type="submission" date="2013-11" db="EMBL/GenBank/DDBJ databases">
        <title>Complete genome sequence of Clostridum sp. M2/40.</title>
        <authorList>
            <person name="Wibberg D."/>
            <person name="Puehler A."/>
            <person name="Schlueter A."/>
        </authorList>
    </citation>
    <scope>NUCLEOTIDE SEQUENCE [LARGE SCALE GENOMIC DNA]</scope>
    <source>
        <strain evidence="21">M2/40</strain>
    </source>
</reference>
<dbReference type="EC" id="2.7.7.62" evidence="9"/>
<dbReference type="GO" id="GO:0043752">
    <property type="term" value="F:adenosylcobinamide kinase activity"/>
    <property type="evidence" value="ECO:0007669"/>
    <property type="project" value="UniProtKB-EC"/>
</dbReference>
<evidence type="ECO:0000256" key="18">
    <source>
        <dbReference type="PIRSR" id="PIRSR006135-1"/>
    </source>
</evidence>
<dbReference type="PATRIC" id="fig|1216932.3.peg.1140"/>
<evidence type="ECO:0000256" key="5">
    <source>
        <dbReference type="ARBA" id="ARBA00004692"/>
    </source>
</evidence>
<dbReference type="PIRSF" id="PIRSF006135">
    <property type="entry name" value="CobU"/>
    <property type="match status" value="1"/>
</dbReference>
<evidence type="ECO:0000256" key="8">
    <source>
        <dbReference type="ARBA" id="ARBA00012016"/>
    </source>
</evidence>
<dbReference type="EC" id="2.7.1.156" evidence="8"/>
<keyword evidence="13" id="KW-0418">Kinase</keyword>
<evidence type="ECO:0000256" key="4">
    <source>
        <dbReference type="ARBA" id="ARBA00003889"/>
    </source>
</evidence>
<dbReference type="SUPFAM" id="SSF52540">
    <property type="entry name" value="P-loop containing nucleoside triphosphate hydrolases"/>
    <property type="match status" value="1"/>
</dbReference>
<comment type="catalytic activity">
    <reaction evidence="2">
        <text>adenosylcob(III)inamide phosphate + GTP + H(+) = adenosylcob(III)inamide-GDP + diphosphate</text>
        <dbReference type="Rhea" id="RHEA:22712"/>
        <dbReference type="ChEBI" id="CHEBI:15378"/>
        <dbReference type="ChEBI" id="CHEBI:33019"/>
        <dbReference type="ChEBI" id="CHEBI:37565"/>
        <dbReference type="ChEBI" id="CHEBI:58502"/>
        <dbReference type="ChEBI" id="CHEBI:60487"/>
        <dbReference type="EC" id="2.7.7.62"/>
    </reaction>
</comment>
<dbReference type="eggNOG" id="COG2087">
    <property type="taxonomic scope" value="Bacteria"/>
</dbReference>
<feature type="active site" description="GMP-histidine intermediate" evidence="18">
    <location>
        <position position="50"/>
    </location>
</feature>
<evidence type="ECO:0000256" key="17">
    <source>
        <dbReference type="ARBA" id="ARBA00030571"/>
    </source>
</evidence>
<keyword evidence="11" id="KW-0808">Transferase</keyword>
<gene>
    <name evidence="20" type="ORF">CM240_1150</name>
</gene>
<comment type="pathway">
    <text evidence="6">Cofactor biosynthesis; adenosylcobalamin biosynthesis; adenosylcobalamin from cob(II)yrinate a,c-diamide: step 5/7.</text>
</comment>
<evidence type="ECO:0000256" key="3">
    <source>
        <dbReference type="ARBA" id="ARBA00001522"/>
    </source>
</evidence>
<evidence type="ECO:0000256" key="10">
    <source>
        <dbReference type="ARBA" id="ARBA00022573"/>
    </source>
</evidence>
<evidence type="ECO:0000256" key="15">
    <source>
        <dbReference type="ARBA" id="ARBA00023134"/>
    </source>
</evidence>
<dbReference type="Gene3D" id="3.40.50.300">
    <property type="entry name" value="P-loop containing nucleotide triphosphate hydrolases"/>
    <property type="match status" value="1"/>
</dbReference>
<dbReference type="GO" id="GO:0009236">
    <property type="term" value="P:cobalamin biosynthetic process"/>
    <property type="evidence" value="ECO:0007669"/>
    <property type="project" value="UniProtKB-UniPathway"/>
</dbReference>
<dbReference type="GO" id="GO:0005524">
    <property type="term" value="F:ATP binding"/>
    <property type="evidence" value="ECO:0007669"/>
    <property type="project" value="UniProtKB-KW"/>
</dbReference>
<keyword evidence="14" id="KW-0067">ATP-binding</keyword>
<keyword evidence="10" id="KW-0169">Cobalamin biosynthesis</keyword>
<dbReference type="RefSeq" id="WP_044037294.1">
    <property type="nucleotide sequence ID" value="NZ_HG917868.1"/>
</dbReference>
<evidence type="ECO:0000256" key="13">
    <source>
        <dbReference type="ARBA" id="ARBA00022777"/>
    </source>
</evidence>
<name>W6RXF4_9CLOT</name>
<dbReference type="PANTHER" id="PTHR34848">
    <property type="match status" value="1"/>
</dbReference>
<dbReference type="InterPro" id="IPR027417">
    <property type="entry name" value="P-loop_NTPase"/>
</dbReference>
<dbReference type="InterPro" id="IPR003203">
    <property type="entry name" value="CobU/CobP"/>
</dbReference>
<evidence type="ECO:0000256" key="16">
    <source>
        <dbReference type="ARBA" id="ARBA00029570"/>
    </source>
</evidence>
<dbReference type="PANTHER" id="PTHR34848:SF1">
    <property type="entry name" value="BIFUNCTIONAL ADENOSYLCOBALAMIN BIOSYNTHESIS PROTEIN COBU"/>
    <property type="match status" value="1"/>
</dbReference>
<dbReference type="GO" id="GO:0008820">
    <property type="term" value="F:cobinamide phosphate guanylyltransferase activity"/>
    <property type="evidence" value="ECO:0007669"/>
    <property type="project" value="UniProtKB-EC"/>
</dbReference>
<comment type="pathway">
    <text evidence="5">Cofactor biosynthesis; adenosylcobalamin biosynthesis; adenosylcobalamin from cob(II)yrinate a,c-diamide: step 6/7.</text>
</comment>
<dbReference type="Proteomes" id="UP000019426">
    <property type="component" value="Chromosome M2/40_rep1"/>
</dbReference>
<comment type="catalytic activity">
    <reaction evidence="3">
        <text>adenosylcob(III)inamide + GTP = adenosylcob(III)inamide phosphate + GDP + H(+)</text>
        <dbReference type="Rhea" id="RHEA:15765"/>
        <dbReference type="ChEBI" id="CHEBI:2480"/>
        <dbReference type="ChEBI" id="CHEBI:15378"/>
        <dbReference type="ChEBI" id="CHEBI:37565"/>
        <dbReference type="ChEBI" id="CHEBI:58189"/>
        <dbReference type="ChEBI" id="CHEBI:58502"/>
        <dbReference type="EC" id="2.7.1.156"/>
    </reaction>
</comment>
<protein>
    <recommendedName>
        <fullName evidence="16">Adenosylcobinamide kinase</fullName>
        <ecNumber evidence="8">2.7.1.156</ecNumber>
        <ecNumber evidence="9">2.7.7.62</ecNumber>
    </recommendedName>
    <alternativeName>
        <fullName evidence="17">Adenosylcobinamide-phosphate guanylyltransferase</fullName>
    </alternativeName>
</protein>
<evidence type="ECO:0000256" key="6">
    <source>
        <dbReference type="ARBA" id="ARBA00005159"/>
    </source>
</evidence>
<evidence type="ECO:0000256" key="9">
    <source>
        <dbReference type="ARBA" id="ARBA00012523"/>
    </source>
</evidence>
<comment type="function">
    <text evidence="4">Catalyzes ATP-dependent phosphorylation of adenosylcobinamide and addition of GMP to adenosylcobinamide phosphate.</text>
</comment>
<accession>W6RXF4</accession>
<evidence type="ECO:0000313" key="21">
    <source>
        <dbReference type="Proteomes" id="UP000019426"/>
    </source>
</evidence>
<dbReference type="STRING" id="1216932.CM240_1150"/>
<feature type="binding site" evidence="19">
    <location>
        <begin position="51"/>
        <end position="54"/>
    </location>
    <ligand>
        <name>GTP</name>
        <dbReference type="ChEBI" id="CHEBI:37565"/>
    </ligand>
</feature>
<dbReference type="AlphaFoldDB" id="W6RXF4"/>
<evidence type="ECO:0000256" key="2">
    <source>
        <dbReference type="ARBA" id="ARBA00000711"/>
    </source>
</evidence>
<keyword evidence="21" id="KW-1185">Reference proteome</keyword>
<dbReference type="Pfam" id="PF02283">
    <property type="entry name" value="CobU"/>
    <property type="match status" value="1"/>
</dbReference>
<evidence type="ECO:0000256" key="7">
    <source>
        <dbReference type="ARBA" id="ARBA00007490"/>
    </source>
</evidence>
<dbReference type="OrthoDB" id="9799422at2"/>
<proteinExistence type="inferred from homology"/>
<feature type="binding site" evidence="19">
    <location>
        <position position="84"/>
    </location>
    <ligand>
        <name>GTP</name>
        <dbReference type="ChEBI" id="CHEBI:37565"/>
    </ligand>
</feature>
<feature type="binding site" evidence="19">
    <location>
        <begin position="7"/>
        <end position="14"/>
    </location>
    <ligand>
        <name>GTP</name>
        <dbReference type="ChEBI" id="CHEBI:37565"/>
    </ligand>
</feature>
<evidence type="ECO:0000256" key="12">
    <source>
        <dbReference type="ARBA" id="ARBA00022741"/>
    </source>
</evidence>
<dbReference type="EMBL" id="HG917868">
    <property type="protein sequence ID" value="CDM68314.1"/>
    <property type="molecule type" value="Genomic_DNA"/>
</dbReference>
<comment type="similarity">
    <text evidence="7">Belongs to the CobU/CobP family.</text>
</comment>
<dbReference type="KEGG" id="clt:CM240_1150"/>
<keyword evidence="15 19" id="KW-0342">GTP-binding</keyword>
<dbReference type="UniPathway" id="UPA00148">
    <property type="reaction ID" value="UER00236"/>
</dbReference>
<evidence type="ECO:0000256" key="14">
    <source>
        <dbReference type="ARBA" id="ARBA00022840"/>
    </source>
</evidence>
<evidence type="ECO:0000256" key="11">
    <source>
        <dbReference type="ARBA" id="ARBA00022679"/>
    </source>
</evidence>
<feature type="binding site" evidence="19">
    <location>
        <position position="63"/>
    </location>
    <ligand>
        <name>GTP</name>
        <dbReference type="ChEBI" id="CHEBI:37565"/>
    </ligand>
</feature>
<dbReference type="GO" id="GO:0005525">
    <property type="term" value="F:GTP binding"/>
    <property type="evidence" value="ECO:0007669"/>
    <property type="project" value="UniProtKB-KW"/>
</dbReference>
<evidence type="ECO:0000313" key="20">
    <source>
        <dbReference type="EMBL" id="CDM68314.1"/>
    </source>
</evidence>
<evidence type="ECO:0000256" key="1">
    <source>
        <dbReference type="ARBA" id="ARBA00000312"/>
    </source>
</evidence>
<organism evidence="20 21">
    <name type="scientific">Clostridium bornimense</name>
    <dbReference type="NCBI Taxonomy" id="1216932"/>
    <lineage>
        <taxon>Bacteria</taxon>
        <taxon>Bacillati</taxon>
        <taxon>Bacillota</taxon>
        <taxon>Clostridia</taxon>
        <taxon>Eubacteriales</taxon>
        <taxon>Clostridiaceae</taxon>
        <taxon>Clostridium</taxon>
    </lineage>
</organism>
<dbReference type="HOGENOM" id="CLU_094161_1_0_9"/>